<feature type="region of interest" description="Disordered" evidence="1">
    <location>
        <begin position="30"/>
        <end position="61"/>
    </location>
</feature>
<protein>
    <submittedName>
        <fullName evidence="3">Uncharacterized protein</fullName>
    </submittedName>
</protein>
<sequence length="61" mass="6882">MANLKPYRVTVGRGRTTILRLSEETVKRSYPDAEELKVGPEPTTPESPKPRTRTRSKAAEK</sequence>
<reference evidence="4 5" key="1">
    <citation type="submission" date="2020-08" db="EMBL/GenBank/DDBJ databases">
        <title>novel species in genus Corynebacterium.</title>
        <authorList>
            <person name="Zhang G."/>
        </authorList>
    </citation>
    <scope>NUCLEOTIDE SEQUENCE [LARGE SCALE GENOMIC DNA]</scope>
    <source>
        <strain evidence="3">Zg-917</strain>
        <strain evidence="4 5">zg-917</strain>
    </source>
</reference>
<feature type="compositionally biased region" description="Basic residues" evidence="1">
    <location>
        <begin position="50"/>
        <end position="61"/>
    </location>
</feature>
<dbReference type="RefSeq" id="WP_171192587.1">
    <property type="nucleotide sequence ID" value="NZ_CP061032.1"/>
</dbReference>
<organism evidence="3 4">
    <name type="scientific">Corynebacterium lujinxingii</name>
    <dbReference type="NCBI Taxonomy" id="2763010"/>
    <lineage>
        <taxon>Bacteria</taxon>
        <taxon>Bacillati</taxon>
        <taxon>Actinomycetota</taxon>
        <taxon>Actinomycetes</taxon>
        <taxon>Mycobacteriales</taxon>
        <taxon>Corynebacteriaceae</taxon>
        <taxon>Corynebacterium</taxon>
    </lineage>
</organism>
<evidence type="ECO:0000313" key="5">
    <source>
        <dbReference type="Proteomes" id="UP000642876"/>
    </source>
</evidence>
<dbReference type="EMBL" id="JACMYE010000001">
    <property type="protein sequence ID" value="MBC3178143.1"/>
    <property type="molecule type" value="Genomic_DNA"/>
</dbReference>
<dbReference type="AlphaFoldDB" id="A0A7H0JWM7"/>
<dbReference type="Proteomes" id="UP000642876">
    <property type="component" value="Unassembled WGS sequence"/>
</dbReference>
<dbReference type="Proteomes" id="UP000516235">
    <property type="component" value="Chromosome"/>
</dbReference>
<evidence type="ECO:0000256" key="1">
    <source>
        <dbReference type="SAM" id="MobiDB-lite"/>
    </source>
</evidence>
<dbReference type="EMBL" id="CP061032">
    <property type="protein sequence ID" value="QNP89443.1"/>
    <property type="molecule type" value="Genomic_DNA"/>
</dbReference>
<keyword evidence="5" id="KW-1185">Reference proteome</keyword>
<evidence type="ECO:0000313" key="2">
    <source>
        <dbReference type="EMBL" id="MBC3178143.1"/>
    </source>
</evidence>
<accession>A0A7H0JWM7</accession>
<dbReference type="KEGG" id="cluj:IAU68_06955"/>
<proteinExistence type="predicted"/>
<evidence type="ECO:0000313" key="3">
    <source>
        <dbReference type="EMBL" id="QNP89443.1"/>
    </source>
</evidence>
<evidence type="ECO:0000313" key="4">
    <source>
        <dbReference type="Proteomes" id="UP000516235"/>
    </source>
</evidence>
<gene>
    <name evidence="2" type="ORF">H7348_02245</name>
    <name evidence="3" type="ORF">IAU68_06955</name>
</gene>
<name>A0A7H0JWM7_9CORY</name>